<sequence length="395" mass="42769">MATGDQSAPRAALKKGSPFFGLLALIVVDRMTGSVRDAVSDTELLKKSVRDMGVPYDVETLAYFADVLEAGNKILEGDMTGWIRAIDSVRNHYVVPVRQALNIPGLVFSDLDVLEPSIPVADIPEQSADIAPENHVEFSTPSRFVGQPGVYPHIKGTLNGAPMNFQLGTGSFIGAMPMEMFNAGHYREIGHIDTSVDTMGRKTAARYVMADTITLDKSTFHNVIFKVTKSDFLTLGMGFLRQLPHATLSRNALDFGGSAPYRCTTPIHLSMNMDGTALSLVFPLVSHHSPQWSAFSTGLQGGTAFFTVTPHFTPAELAQSGPTAGDTTHGLGFYRAVETPIDTSLYGVRLHDKVQKILAPYARADSKMSLTANLLLYGNVSYDFASSTACFTARH</sequence>
<comment type="caution">
    <text evidence="1">The sequence shown here is derived from an EMBL/GenBank/DDBJ whole genome shotgun (WGS) entry which is preliminary data.</text>
</comment>
<gene>
    <name evidence="1" type="ORF">AA0535_0045</name>
</gene>
<evidence type="ECO:0000313" key="2">
    <source>
        <dbReference type="Proteomes" id="UP001062776"/>
    </source>
</evidence>
<reference evidence="1" key="1">
    <citation type="submission" date="2013-04" db="EMBL/GenBank/DDBJ databases">
        <title>The genome sequencing project of 58 acetic acid bacteria.</title>
        <authorList>
            <person name="Okamoto-Kainuma A."/>
            <person name="Ishikawa M."/>
            <person name="Umino S."/>
            <person name="Koizumi Y."/>
            <person name="Shiwa Y."/>
            <person name="Yoshikawa H."/>
            <person name="Matsutani M."/>
            <person name="Matsushita K."/>
        </authorList>
    </citation>
    <scope>NUCLEOTIDE SEQUENCE</scope>
    <source>
        <strain evidence="1">NRIC 0535</strain>
    </source>
</reference>
<dbReference type="EMBL" id="BAPV01000001">
    <property type="protein sequence ID" value="GBQ82662.1"/>
    <property type="molecule type" value="Genomic_DNA"/>
</dbReference>
<evidence type="ECO:0000313" key="1">
    <source>
        <dbReference type="EMBL" id="GBQ82662.1"/>
    </source>
</evidence>
<dbReference type="InterPro" id="IPR021109">
    <property type="entry name" value="Peptidase_aspartic_dom_sf"/>
</dbReference>
<keyword evidence="2" id="KW-1185">Reference proteome</keyword>
<dbReference type="Proteomes" id="UP001062776">
    <property type="component" value="Unassembled WGS sequence"/>
</dbReference>
<proteinExistence type="predicted"/>
<dbReference type="Gene3D" id="2.40.70.10">
    <property type="entry name" value="Acid Proteases"/>
    <property type="match status" value="1"/>
</dbReference>
<organism evidence="1 2">
    <name type="scientific">Asaia krungthepensis NRIC 0535</name>
    <dbReference type="NCBI Taxonomy" id="1307925"/>
    <lineage>
        <taxon>Bacteria</taxon>
        <taxon>Pseudomonadati</taxon>
        <taxon>Pseudomonadota</taxon>
        <taxon>Alphaproteobacteria</taxon>
        <taxon>Acetobacterales</taxon>
        <taxon>Acetobacteraceae</taxon>
        <taxon>Asaia</taxon>
    </lineage>
</organism>
<dbReference type="Pfam" id="PF13650">
    <property type="entry name" value="Asp_protease_2"/>
    <property type="match status" value="1"/>
</dbReference>
<accession>A0ABQ0PVI9</accession>
<name>A0ABQ0PVI9_9PROT</name>
<dbReference type="RefSeq" id="WP_264813863.1">
    <property type="nucleotide sequence ID" value="NZ_BAPV01000001.1"/>
</dbReference>
<protein>
    <submittedName>
        <fullName evidence="1">Uncharacterized protein</fullName>
    </submittedName>
</protein>